<evidence type="ECO:0000256" key="6">
    <source>
        <dbReference type="ARBA" id="ARBA00023014"/>
    </source>
</evidence>
<keyword evidence="5" id="KW-0408">Iron</keyword>
<evidence type="ECO:0000256" key="2">
    <source>
        <dbReference type="ARBA" id="ARBA00022485"/>
    </source>
</evidence>
<keyword evidence="4" id="KW-0479">Metal-binding</keyword>
<sequence length="391" mass="43750">MRQEKWLDKPYYSLDAYMKYTYGQKVYKIAVDAGLTCPNRDGTLGERGCIFCSAGGSGDFAVPIAGGGRQDGQSVVGASANGRVYEHRSKRDSRGASTEVYHKEYERRGSCVDVERKTLDIKRQMERGMAKFHKKVGEKFVIYFQAYTNTYGDPAYLERIWREALEEESVVGISIATRPDCLGIPGVSVAVKKAEMAAVENQSGNAETVISILGRLQKEYAESGKFIWIELGLQTMHEATAEYIRRGYLLSTYETAIQALADNHIPYITHVILGLPGETEDDMLATVRYVCGQQAKPFGIKLQLLHVLRGTDLCGDYEAGSFEVLSQDEYIELVIKCLEVIPEDIVIHRVTGDGPKNILVAPLWSGNKRQVLNTLHQKMKIEKREQGTWAK</sequence>
<evidence type="ECO:0000256" key="5">
    <source>
        <dbReference type="ARBA" id="ARBA00023004"/>
    </source>
</evidence>
<dbReference type="SFLD" id="SFLDG01091">
    <property type="entry name" value="uncharacterized_CHP01210-like"/>
    <property type="match status" value="1"/>
</dbReference>
<dbReference type="InterPro" id="IPR032432">
    <property type="entry name" value="Radical_SAM_C"/>
</dbReference>
<accession>A0ABS8FPL7</accession>
<keyword evidence="3" id="KW-0949">S-adenosyl-L-methionine</keyword>
<comment type="cofactor">
    <cofactor evidence="1">
        <name>[4Fe-4S] cluster</name>
        <dbReference type="ChEBI" id="CHEBI:49883"/>
    </cofactor>
</comment>
<dbReference type="RefSeq" id="WP_227573199.1">
    <property type="nucleotide sequence ID" value="NZ_JAJEQT010000004.1"/>
</dbReference>
<dbReference type="PANTHER" id="PTHR11135">
    <property type="entry name" value="HISTONE ACETYLTRANSFERASE-RELATED"/>
    <property type="match status" value="1"/>
</dbReference>
<dbReference type="SFLD" id="SFLDG01086">
    <property type="entry name" value="elongater_protein-like"/>
    <property type="match status" value="1"/>
</dbReference>
<reference evidence="8 9" key="1">
    <citation type="submission" date="2021-10" db="EMBL/GenBank/DDBJ databases">
        <title>Anaerobic single-cell dispensing facilitates the cultivation of human gut bacteria.</title>
        <authorList>
            <person name="Afrizal A."/>
        </authorList>
    </citation>
    <scope>NUCLEOTIDE SEQUENCE [LARGE SCALE GENOMIC DNA]</scope>
    <source>
        <strain evidence="8 9">CLA-AA-H212</strain>
    </source>
</reference>
<feature type="domain" description="Elp3/MiaA/NifB-like radical SAM core" evidence="7">
    <location>
        <begin position="27"/>
        <end position="336"/>
    </location>
</feature>
<evidence type="ECO:0000256" key="3">
    <source>
        <dbReference type="ARBA" id="ARBA00022691"/>
    </source>
</evidence>
<dbReference type="PANTHER" id="PTHR11135:SF1">
    <property type="entry name" value="PROTEIN YHCC"/>
    <property type="match status" value="1"/>
</dbReference>
<dbReference type="InterPro" id="IPR006638">
    <property type="entry name" value="Elp3/MiaA/NifB-like_rSAM"/>
</dbReference>
<evidence type="ECO:0000256" key="1">
    <source>
        <dbReference type="ARBA" id="ARBA00001966"/>
    </source>
</evidence>
<gene>
    <name evidence="8" type="ORF">LKD28_07160</name>
</gene>
<name>A0ABS8FPL7_9FIRM</name>
<dbReference type="SFLD" id="SFLDS00029">
    <property type="entry name" value="Radical_SAM"/>
    <property type="match status" value="1"/>
</dbReference>
<keyword evidence="6" id="KW-0411">Iron-sulfur</keyword>
<evidence type="ECO:0000313" key="8">
    <source>
        <dbReference type="EMBL" id="MCC2218809.1"/>
    </source>
</evidence>
<dbReference type="Pfam" id="PF04055">
    <property type="entry name" value="Radical_SAM"/>
    <property type="match status" value="1"/>
</dbReference>
<dbReference type="InterPro" id="IPR039661">
    <property type="entry name" value="ELP3"/>
</dbReference>
<organism evidence="8 9">
    <name type="scientific">Coprococcus hominis</name>
    <name type="common">ex Arizal et al. 2022</name>
    <dbReference type="NCBI Taxonomy" id="2881262"/>
    <lineage>
        <taxon>Bacteria</taxon>
        <taxon>Bacillati</taxon>
        <taxon>Bacillota</taxon>
        <taxon>Clostridia</taxon>
        <taxon>Lachnospirales</taxon>
        <taxon>Lachnospiraceae</taxon>
        <taxon>Coprococcus</taxon>
    </lineage>
</organism>
<dbReference type="InterPro" id="IPR023404">
    <property type="entry name" value="rSAM_horseshoe"/>
</dbReference>
<dbReference type="InterPro" id="IPR005911">
    <property type="entry name" value="YhcC-like"/>
</dbReference>
<keyword evidence="9" id="KW-1185">Reference proteome</keyword>
<comment type="caution">
    <text evidence="8">The sequence shown here is derived from an EMBL/GenBank/DDBJ whole genome shotgun (WGS) entry which is preliminary data.</text>
</comment>
<dbReference type="Proteomes" id="UP001198495">
    <property type="component" value="Unassembled WGS sequence"/>
</dbReference>
<evidence type="ECO:0000256" key="4">
    <source>
        <dbReference type="ARBA" id="ARBA00022723"/>
    </source>
</evidence>
<dbReference type="InterPro" id="IPR007197">
    <property type="entry name" value="rSAM"/>
</dbReference>
<keyword evidence="2" id="KW-0004">4Fe-4S</keyword>
<dbReference type="SMART" id="SM00729">
    <property type="entry name" value="Elp3"/>
    <property type="match status" value="1"/>
</dbReference>
<dbReference type="SUPFAM" id="SSF102114">
    <property type="entry name" value="Radical SAM enzymes"/>
    <property type="match status" value="2"/>
</dbReference>
<dbReference type="EMBL" id="JAJEQT010000004">
    <property type="protein sequence ID" value="MCC2218809.1"/>
    <property type="molecule type" value="Genomic_DNA"/>
</dbReference>
<evidence type="ECO:0000259" key="7">
    <source>
        <dbReference type="SMART" id="SM00729"/>
    </source>
</evidence>
<evidence type="ECO:0000313" key="9">
    <source>
        <dbReference type="Proteomes" id="UP001198495"/>
    </source>
</evidence>
<dbReference type="InterPro" id="IPR058240">
    <property type="entry name" value="rSAM_sf"/>
</dbReference>
<dbReference type="Gene3D" id="3.80.30.20">
    <property type="entry name" value="tm_1862 like domain"/>
    <property type="match status" value="1"/>
</dbReference>
<dbReference type="Pfam" id="PF16199">
    <property type="entry name" value="Radical_SAM_C"/>
    <property type="match status" value="1"/>
</dbReference>
<protein>
    <submittedName>
        <fullName evidence="8">Radical SAM protein</fullName>
    </submittedName>
</protein>
<proteinExistence type="predicted"/>